<sequence>MNSDPFSGASLEQLPEEKVAAYLQQHPDFFIHHESLLTKMDIPHGPDAAISLVERQVRVLRDENQQLQRQINTMIEAAKRNEVLNVQIQHLVTALLEQTDLDAFFDTLYQSLNEEFNTDAVIVRLFDVSLKEPQIQAEMALRPELTEYDAQVFNLFENVLNTSTPLCGRLTNAQAAYLFPELKLGSAVLIPLGTPKPQGILALGSLDVARFYAGMSTDLLSYMGKLVSQMLRRWQV</sequence>
<feature type="coiled-coil region" evidence="1">
    <location>
        <begin position="50"/>
        <end position="77"/>
    </location>
</feature>
<dbReference type="Proteomes" id="UP000236724">
    <property type="component" value="Unassembled WGS sequence"/>
</dbReference>
<evidence type="ECO:0000313" key="2">
    <source>
        <dbReference type="EMBL" id="SEH06717.1"/>
    </source>
</evidence>
<proteinExistence type="predicted"/>
<organism evidence="2 3">
    <name type="scientific">Candidatus Venteria ishoeyi</name>
    <dbReference type="NCBI Taxonomy" id="1899563"/>
    <lineage>
        <taxon>Bacteria</taxon>
        <taxon>Pseudomonadati</taxon>
        <taxon>Pseudomonadota</taxon>
        <taxon>Gammaproteobacteria</taxon>
        <taxon>Thiotrichales</taxon>
        <taxon>Thiotrichaceae</taxon>
        <taxon>Venteria</taxon>
    </lineage>
</organism>
<dbReference type="PANTHER" id="PTHR38765:SF1">
    <property type="entry name" value="DUF484 DOMAIN-CONTAINING PROTEIN"/>
    <property type="match status" value="1"/>
</dbReference>
<keyword evidence="1" id="KW-0175">Coiled coil</keyword>
<name>A0A1H6F9D5_9GAMM</name>
<evidence type="ECO:0000313" key="3">
    <source>
        <dbReference type="Proteomes" id="UP000236724"/>
    </source>
</evidence>
<dbReference type="AlphaFoldDB" id="A0A1H6F9D5"/>
<dbReference type="RefSeq" id="WP_103920467.1">
    <property type="nucleotide sequence ID" value="NZ_FMSV02000503.1"/>
</dbReference>
<reference evidence="2 3" key="1">
    <citation type="submission" date="2016-10" db="EMBL/GenBank/DDBJ databases">
        <authorList>
            <person name="de Groot N.N."/>
        </authorList>
    </citation>
    <scope>NUCLEOTIDE SEQUENCE [LARGE SCALE GENOMIC DNA]</scope>
    <source>
        <strain evidence="2">MBHS1</strain>
    </source>
</reference>
<protein>
    <recommendedName>
        <fullName evidence="4">DUF484 domain-containing protein</fullName>
    </recommendedName>
</protein>
<dbReference type="Pfam" id="PF04340">
    <property type="entry name" value="DUF484"/>
    <property type="match status" value="1"/>
</dbReference>
<dbReference type="SUPFAM" id="SSF55781">
    <property type="entry name" value="GAF domain-like"/>
    <property type="match status" value="1"/>
</dbReference>
<dbReference type="PANTHER" id="PTHR38765">
    <property type="entry name" value="DUF484 DOMAIN-CONTAINING PROTEIN"/>
    <property type="match status" value="1"/>
</dbReference>
<dbReference type="OrthoDB" id="8525200at2"/>
<dbReference type="Gene3D" id="3.30.450.40">
    <property type="match status" value="1"/>
</dbReference>
<dbReference type="InterPro" id="IPR007435">
    <property type="entry name" value="DUF484"/>
</dbReference>
<accession>A0A1H6F9D5</accession>
<gene>
    <name evidence="2" type="ORF">MBHS_02582</name>
</gene>
<dbReference type="InterPro" id="IPR029016">
    <property type="entry name" value="GAF-like_dom_sf"/>
</dbReference>
<evidence type="ECO:0000256" key="1">
    <source>
        <dbReference type="SAM" id="Coils"/>
    </source>
</evidence>
<keyword evidence="3" id="KW-1185">Reference proteome</keyword>
<dbReference type="EMBL" id="FMSV02000503">
    <property type="protein sequence ID" value="SEH06717.1"/>
    <property type="molecule type" value="Genomic_DNA"/>
</dbReference>
<evidence type="ECO:0008006" key="4">
    <source>
        <dbReference type="Google" id="ProtNLM"/>
    </source>
</evidence>